<accession>A0AAJ7N4L4</accession>
<feature type="compositionally biased region" description="Basic and acidic residues" evidence="1">
    <location>
        <begin position="1164"/>
        <end position="1175"/>
    </location>
</feature>
<feature type="compositionally biased region" description="Basic and acidic residues" evidence="1">
    <location>
        <begin position="970"/>
        <end position="986"/>
    </location>
</feature>
<feature type="compositionally biased region" description="Polar residues" evidence="1">
    <location>
        <begin position="1807"/>
        <end position="1825"/>
    </location>
</feature>
<feature type="compositionally biased region" description="Basic and acidic residues" evidence="1">
    <location>
        <begin position="994"/>
        <end position="1003"/>
    </location>
</feature>
<feature type="region of interest" description="Disordered" evidence="1">
    <location>
        <begin position="193"/>
        <end position="213"/>
    </location>
</feature>
<feature type="compositionally biased region" description="Polar residues" evidence="1">
    <location>
        <begin position="1176"/>
        <end position="1189"/>
    </location>
</feature>
<evidence type="ECO:0000313" key="3">
    <source>
        <dbReference type="RefSeq" id="XP_017877371.1"/>
    </source>
</evidence>
<sequence>METLLPSEIARLVLGYLEAEKCIEVAKMFLETSIHLQECRVVISNGKRFSTRVNGMALVDIIEKYFAIIGIVREHVNKITDCEQLKHCGDVLEQLRFLIEETRGQRFVVNINVPSQNSTQSSSSSPMLSGNIRKRHHSNSDRERCKRPKLVSSSSQPQMLSSTDVAAFDNLEVTPLKSLPGYMDIFERSRSVSESKKSTSNNSLQQDDVPDVGNVTENVCTGNSVKDSDVPARCTAATNTEELLNYSCVEVQTSPYDTPESGSETNDEPIENLSLLTKELLNRTELQERIAENINKAILPTDTSLKEDAMVNGEANTSVVTELNNAIKSIVEETESDPIFEKFLDEIIGPHIRTDTSPSVVDDSDSKPKSPIESKEKQPETISNTDNLSERGPSVLDSKQSAERMATVPLKHRLRSSSKQQNVRNEDEQRDQERDCTALEDINAAAILSIINANSINNKLTNEKKLEDCTKETVSADIHSSLIQIENRLPALQDPHQNKDEQSKKIMIEVDRKEDANVVKKVESVETGSKVRKTYMKRAQYPVKPVQASEEITVPTLVLAPKSVVLPMSSFMPVSSSRLVPIAPKDPNMPDRSLMDKMYLTTVNVAQKVSPFVHNHPIVTPESLISCMITMASTTTTKTLTSTTMEMCQQNNDKASSDKGTSASIRTENFAGSSVTNSTTFSKSINGELITLYGNENNAKTLLDGANVPSINIEDNISISGSGLSPYLKFNCSKSNQNQSLSDIDLTPAAPVTEVAAPVTGNDVKTKSSSTPRRKDSHIRALDFNTPIKTSDEAINEIGFSHSSSKISSTTHVKSVCASLFKSPPFSNVTVSMHKLPCTLPVPAKSSVVKLTGDCGKQNGLDTIAIDVPACSNNNVPTENKDSKVKPRVSSMKLSKPTWDADLRMALTAADNKIVQQKKTSGNNTTIDPASTTKLNTIGTVKKNKSNACVSKVKDLVSKKGSSTVGSTAPEKKLEENNIPDTRKNDNTQLSNKDVNEEKDANDKLPMAKKVTDTLPQEKKIVKKYAQIKTLKTNLKKKDSKPQTDNKSCGKDEGFSIKTLTSSDIDQQLLQLSNLNELGTPAKSENPIELPPTPRLLSPTSNITIPYTKSNEDLSKVRSFISTPEFPTTPGINLTMTPKISDEITVDDVKNQELHSCSPYYKPTSEKGESFEKSLKLNSNNDTKQPTTSTYGVCAPTKLEITQFEVIKENLPKEQAIKELKIAASNSRESMQHHTGQEAKFVHDGEPDMNMNKHTIKEDDKKYSSNSDESNENMNVSNTSSSSCSSSCSSSSNSSSSSTSSSSSQLSSSKSQPPTTSKATNFLDKCSLDKKCNKSWNQTYTDTNDDFTVTRIAKINEKTKCLETQTVPDDHLKKHESSPLKTFPITENEKDLKSHTKETPVKDETLLNEIDILETPNSSKSGMDNITNLASKISALISSENEKLPKVTNSPHIENASKNVKEKVKIRSIERVTSAPLVILKPLNIVTSSPSSKSNHKPVAMDEKLVLRLEAKRQRVITKFREVSKTNLAKKKTQTRRILSKAKNAVNLKKETGLKSALKNASTLNSKKDTKIAELNSNNNHDKSEHINVTNDVIANSNSNNNAVSTNNMNKDNRIFLKKEDEEEHNYYRKEEDSLKPKNTVDANGRTKLLESKSKPAKRNVLIKEQEKRRMSNDTELLAEQRPNNNIPDKVERQRDSENGKNLSHVLQCLELVPTCKSDNVKESQSVKSDQKLDLNNVQYHFVYDDKVSFKKRRRRYNSDELKVEVHFAGCNDGVKVLSASDYEEIFDLQPILKKRNSETSHKMFADSSSVTKNIQPKPLATSSPLDKPTAVACKVKKVTFPNSEKDKEKDVTQRDVKKRSKPDKTQKIDADKAPKFTKIPKRKVSQAKESKQMDKQLCTADPQALLSNLDLDKFLNSVHGSA</sequence>
<evidence type="ECO:0000256" key="1">
    <source>
        <dbReference type="SAM" id="MobiDB-lite"/>
    </source>
</evidence>
<feature type="region of interest" description="Disordered" evidence="1">
    <location>
        <begin position="957"/>
        <end position="1004"/>
    </location>
</feature>
<feature type="compositionally biased region" description="Basic and acidic residues" evidence="1">
    <location>
        <begin position="1036"/>
        <end position="1053"/>
    </location>
</feature>
<dbReference type="Proteomes" id="UP000694925">
    <property type="component" value="Unplaced"/>
</dbReference>
<gene>
    <name evidence="3" type="primary">LOC108623412</name>
</gene>
<feature type="region of interest" description="Disordered" evidence="1">
    <location>
        <begin position="351"/>
        <end position="434"/>
    </location>
</feature>
<feature type="compositionally biased region" description="Basic and acidic residues" evidence="1">
    <location>
        <begin position="364"/>
        <end position="379"/>
    </location>
</feature>
<feature type="compositionally biased region" description="Basic and acidic residues" evidence="1">
    <location>
        <begin position="1230"/>
        <end position="1246"/>
    </location>
</feature>
<name>A0AAJ7N4L4_9HYME</name>
<feature type="region of interest" description="Disordered" evidence="1">
    <location>
        <begin position="115"/>
        <end position="158"/>
    </location>
</feature>
<feature type="region of interest" description="Disordered" evidence="1">
    <location>
        <begin position="1080"/>
        <end position="1102"/>
    </location>
</feature>
<feature type="region of interest" description="Disordered" evidence="1">
    <location>
        <begin position="1160"/>
        <end position="1189"/>
    </location>
</feature>
<organism evidence="2 3">
    <name type="scientific">Ceratina calcarata</name>
    <dbReference type="NCBI Taxonomy" id="156304"/>
    <lineage>
        <taxon>Eukaryota</taxon>
        <taxon>Metazoa</taxon>
        <taxon>Ecdysozoa</taxon>
        <taxon>Arthropoda</taxon>
        <taxon>Hexapoda</taxon>
        <taxon>Insecta</taxon>
        <taxon>Pterygota</taxon>
        <taxon>Neoptera</taxon>
        <taxon>Endopterygota</taxon>
        <taxon>Hymenoptera</taxon>
        <taxon>Apocrita</taxon>
        <taxon>Aculeata</taxon>
        <taxon>Apoidea</taxon>
        <taxon>Anthophila</taxon>
        <taxon>Apidae</taxon>
        <taxon>Ceratina</taxon>
        <taxon>Zadontomerus</taxon>
    </lineage>
</organism>
<feature type="region of interest" description="Disordered" evidence="1">
    <location>
        <begin position="1800"/>
        <end position="1826"/>
    </location>
</feature>
<dbReference type="KEGG" id="ccal:108623412"/>
<protein>
    <submittedName>
        <fullName evidence="3">Uncharacterized protein LOC108623412 isoform X1</fullName>
    </submittedName>
</protein>
<feature type="compositionally biased region" description="Low complexity" evidence="1">
    <location>
        <begin position="1264"/>
        <end position="1318"/>
    </location>
</feature>
<feature type="region of interest" description="Disordered" evidence="1">
    <location>
        <begin position="1034"/>
        <end position="1053"/>
    </location>
</feature>
<feature type="compositionally biased region" description="Low complexity" evidence="1">
    <location>
        <begin position="115"/>
        <end position="125"/>
    </location>
</feature>
<keyword evidence="2" id="KW-1185">Reference proteome</keyword>
<dbReference type="GeneID" id="108623412"/>
<feature type="compositionally biased region" description="Basic and acidic residues" evidence="1">
    <location>
        <begin position="1863"/>
        <end position="1875"/>
    </location>
</feature>
<proteinExistence type="predicted"/>
<reference evidence="3" key="1">
    <citation type="submission" date="2025-08" db="UniProtKB">
        <authorList>
            <consortium name="RefSeq"/>
        </authorList>
    </citation>
    <scope>IDENTIFICATION</scope>
    <source>
        <tissue evidence="3">Whole body</tissue>
    </source>
</reference>
<feature type="compositionally biased region" description="Basic and acidic residues" evidence="1">
    <location>
        <begin position="1845"/>
        <end position="1856"/>
    </location>
</feature>
<feature type="region of interest" description="Disordered" evidence="1">
    <location>
        <begin position="1226"/>
        <end position="1320"/>
    </location>
</feature>
<evidence type="ECO:0000313" key="2">
    <source>
        <dbReference type="Proteomes" id="UP000694925"/>
    </source>
</evidence>
<feature type="compositionally biased region" description="Basic and acidic residues" evidence="1">
    <location>
        <begin position="424"/>
        <end position="434"/>
    </location>
</feature>
<feature type="region of interest" description="Disordered" evidence="1">
    <location>
        <begin position="1845"/>
        <end position="1897"/>
    </location>
</feature>
<dbReference type="RefSeq" id="XP_017877371.1">
    <property type="nucleotide sequence ID" value="XM_018021882.2"/>
</dbReference>